<dbReference type="PANTHER" id="PTHR43943">
    <property type="entry name" value="DEHYDROGENASE/REDUCTASE (SDR FAMILY) MEMBER 4"/>
    <property type="match status" value="1"/>
</dbReference>
<name>A0A975QZ75_9MICC</name>
<sequence length="254" mass="26219">MDLSLAGKKVLVTGGTRGIGRAVVQAFAREGASVGFCARTAYEVHMTEEQVAANAEGRIAGSTVDVTHQGELARWVSDCALLFDGIDIVVSCAAVMVLDDTDETWGLALQVDLMGTVRLVKAALPYLMESRTASIVAVSGVAGREADFAAGPYGTAKTAVVGYVAGQAHRLAARGIRANTVSAGHTYFPGSFFAIMQEEDPEGFASALGANPTGRMGTPAEVADVVVFVASPRASRVTGANILVDGGLSRGIQL</sequence>
<dbReference type="Gene3D" id="3.40.50.720">
    <property type="entry name" value="NAD(P)-binding Rossmann-like Domain"/>
    <property type="match status" value="1"/>
</dbReference>
<evidence type="ECO:0000256" key="2">
    <source>
        <dbReference type="ARBA" id="ARBA00023002"/>
    </source>
</evidence>
<proteinExistence type="inferred from homology"/>
<dbReference type="RefSeq" id="WP_210229036.1">
    <property type="nucleotide sequence ID" value="NZ_CP076022.1"/>
</dbReference>
<dbReference type="AlphaFoldDB" id="A0A975QZ75"/>
<evidence type="ECO:0000313" key="3">
    <source>
        <dbReference type="EMBL" id="QWC08807.1"/>
    </source>
</evidence>
<dbReference type="InterPro" id="IPR036291">
    <property type="entry name" value="NAD(P)-bd_dom_sf"/>
</dbReference>
<dbReference type="SUPFAM" id="SSF51735">
    <property type="entry name" value="NAD(P)-binding Rossmann-fold domains"/>
    <property type="match status" value="1"/>
</dbReference>
<evidence type="ECO:0000256" key="1">
    <source>
        <dbReference type="ARBA" id="ARBA00006484"/>
    </source>
</evidence>
<dbReference type="KEGG" id="ajg:KKR91_09630"/>
<keyword evidence="4" id="KW-1185">Reference proteome</keyword>
<gene>
    <name evidence="3" type="ORF">KKR91_09630</name>
</gene>
<dbReference type="EMBL" id="CP076022">
    <property type="protein sequence ID" value="QWC08807.1"/>
    <property type="molecule type" value="Genomic_DNA"/>
</dbReference>
<accession>A0A975QZ75</accession>
<reference evidence="3 4" key="1">
    <citation type="submission" date="2021-05" db="EMBL/GenBank/DDBJ databases">
        <title>Novel species in genus Arthrobacter.</title>
        <authorList>
            <person name="Zhang G."/>
        </authorList>
    </citation>
    <scope>NUCLEOTIDE SEQUENCE [LARGE SCALE GENOMIC DNA]</scope>
    <source>
        <strain evidence="4">zg-ZUI227</strain>
    </source>
</reference>
<dbReference type="FunFam" id="3.40.50.720:FF:000084">
    <property type="entry name" value="Short-chain dehydrogenase reductase"/>
    <property type="match status" value="1"/>
</dbReference>
<dbReference type="PANTHER" id="PTHR43943:SF17">
    <property type="entry name" value="3-PHENYLPROPIONATE-DIHYDRODIOL_CINNAMIC ACID-DIHYDRODIOL DEHYDROGENASE"/>
    <property type="match status" value="1"/>
</dbReference>
<evidence type="ECO:0000313" key="4">
    <source>
        <dbReference type="Proteomes" id="UP000676885"/>
    </source>
</evidence>
<dbReference type="Proteomes" id="UP000676885">
    <property type="component" value="Chromosome"/>
</dbReference>
<keyword evidence="2" id="KW-0560">Oxidoreductase</keyword>
<dbReference type="Pfam" id="PF13561">
    <property type="entry name" value="adh_short_C2"/>
    <property type="match status" value="1"/>
</dbReference>
<organism evidence="3 4">
    <name type="scientific">Arthrobacter jiangjiafuii</name>
    <dbReference type="NCBI Taxonomy" id="2817475"/>
    <lineage>
        <taxon>Bacteria</taxon>
        <taxon>Bacillati</taxon>
        <taxon>Actinomycetota</taxon>
        <taxon>Actinomycetes</taxon>
        <taxon>Micrococcales</taxon>
        <taxon>Micrococcaceae</taxon>
        <taxon>Arthrobacter</taxon>
    </lineage>
</organism>
<dbReference type="CDD" id="cd05233">
    <property type="entry name" value="SDR_c"/>
    <property type="match status" value="1"/>
</dbReference>
<dbReference type="InterPro" id="IPR002347">
    <property type="entry name" value="SDR_fam"/>
</dbReference>
<comment type="similarity">
    <text evidence="1">Belongs to the short-chain dehydrogenases/reductases (SDR) family.</text>
</comment>
<dbReference type="GO" id="GO:0016491">
    <property type="term" value="F:oxidoreductase activity"/>
    <property type="evidence" value="ECO:0007669"/>
    <property type="project" value="UniProtKB-KW"/>
</dbReference>
<dbReference type="PRINTS" id="PR00081">
    <property type="entry name" value="GDHRDH"/>
</dbReference>
<protein>
    <submittedName>
        <fullName evidence="3">SDR family oxidoreductase</fullName>
    </submittedName>
</protein>